<proteinExistence type="predicted"/>
<sequence>MLDVICVIDSRFEGGTAAAAASDVTAFLNDGQSVGLVEVRSSYIKSRSAKRSAIIDNLCQDNRVICLPSAQRQKHRARTVFLHHPMTFYYGLDQPIQLEADHAYLVAHHLPFRGDGSLQYDPITTTQRARYFTGVSPMWAPVSGLCRQQLRSFSPLIRLASQDWPNVFDVDAWQPKKETFTSDTITIGRHGRSDLLKWPETAQAIADSLPTLPKCKIRVMGLPADDIAAMGVDTDDWTILPFNAEPVPDFLDQLDVFVYHFHPDASESFGRTVAEAMLMGALCILDPRLKPTFGNLAVYCDPHDTARLIENMRHDPVGSRHFAAKTRDAICETHRFSSVPSRLKQLNLPVPQEGVQPNRSENPIQVMRKIIGLMRRHEFTLSDLQKMDR</sequence>
<protein>
    <recommendedName>
        <fullName evidence="3">Glycosyltransferase family 1 protein</fullName>
    </recommendedName>
</protein>
<evidence type="ECO:0000313" key="1">
    <source>
        <dbReference type="EMBL" id="MBB5721275.1"/>
    </source>
</evidence>
<evidence type="ECO:0008006" key="3">
    <source>
        <dbReference type="Google" id="ProtNLM"/>
    </source>
</evidence>
<comment type="caution">
    <text evidence="1">The sequence shown here is derived from an EMBL/GenBank/DDBJ whole genome shotgun (WGS) entry which is preliminary data.</text>
</comment>
<dbReference type="SUPFAM" id="SSF53756">
    <property type="entry name" value="UDP-Glycosyltransferase/glycogen phosphorylase"/>
    <property type="match status" value="1"/>
</dbReference>
<gene>
    <name evidence="1" type="ORF">FHS72_000882</name>
</gene>
<dbReference type="EMBL" id="JACIJM010000002">
    <property type="protein sequence ID" value="MBB5721275.1"/>
    <property type="molecule type" value="Genomic_DNA"/>
</dbReference>
<keyword evidence="2" id="KW-1185">Reference proteome</keyword>
<reference evidence="1 2" key="1">
    <citation type="submission" date="2020-08" db="EMBL/GenBank/DDBJ databases">
        <title>Genomic Encyclopedia of Type Strains, Phase IV (KMG-IV): sequencing the most valuable type-strain genomes for metagenomic binning, comparative biology and taxonomic classification.</title>
        <authorList>
            <person name="Goeker M."/>
        </authorList>
    </citation>
    <scope>NUCLEOTIDE SEQUENCE [LARGE SCALE GENOMIC DNA]</scope>
    <source>
        <strain evidence="1 2">DSM 101064</strain>
    </source>
</reference>
<organism evidence="1 2">
    <name type="scientific">Yoonia ponticola</name>
    <dbReference type="NCBI Taxonomy" id="1524255"/>
    <lineage>
        <taxon>Bacteria</taxon>
        <taxon>Pseudomonadati</taxon>
        <taxon>Pseudomonadota</taxon>
        <taxon>Alphaproteobacteria</taxon>
        <taxon>Rhodobacterales</taxon>
        <taxon>Paracoccaceae</taxon>
        <taxon>Yoonia</taxon>
    </lineage>
</organism>
<evidence type="ECO:0000313" key="2">
    <source>
        <dbReference type="Proteomes" id="UP000535415"/>
    </source>
</evidence>
<dbReference type="AlphaFoldDB" id="A0A7W9BIS7"/>
<dbReference type="Gene3D" id="3.40.50.2000">
    <property type="entry name" value="Glycogen Phosphorylase B"/>
    <property type="match status" value="1"/>
</dbReference>
<dbReference type="Proteomes" id="UP000535415">
    <property type="component" value="Unassembled WGS sequence"/>
</dbReference>
<name>A0A7W9BIS7_9RHOB</name>
<dbReference type="RefSeq" id="WP_183526133.1">
    <property type="nucleotide sequence ID" value="NZ_JACIJM010000002.1"/>
</dbReference>
<accession>A0A7W9BIS7</accession>